<dbReference type="GO" id="GO:0016114">
    <property type="term" value="P:terpenoid biosynthetic process"/>
    <property type="evidence" value="ECO:0007669"/>
    <property type="project" value="UniProtKB-ARBA"/>
</dbReference>
<dbReference type="PROSITE" id="PS00723">
    <property type="entry name" value="POLYPRENYL_SYNTHASE_1"/>
    <property type="match status" value="1"/>
</dbReference>
<evidence type="ECO:0000256" key="4">
    <source>
        <dbReference type="ARBA" id="ARBA00015100"/>
    </source>
</evidence>
<reference evidence="14 16" key="2">
    <citation type="submission" date="2018-06" db="EMBL/GenBank/DDBJ databases">
        <authorList>
            <consortium name="Pathogen Informatics"/>
            <person name="Doyle S."/>
        </authorList>
    </citation>
    <scope>NUCLEOTIDE SEQUENCE [LARGE SCALE GENOMIC DNA]</scope>
    <source>
        <strain evidence="14 16">NCTC13028</strain>
    </source>
</reference>
<evidence type="ECO:0000256" key="8">
    <source>
        <dbReference type="ARBA" id="ARBA00023229"/>
    </source>
</evidence>
<name>A0A240A871_CLOCO</name>
<keyword evidence="15" id="KW-1185">Reference proteome</keyword>
<evidence type="ECO:0000256" key="1">
    <source>
        <dbReference type="ARBA" id="ARBA00001946"/>
    </source>
</evidence>
<dbReference type="GO" id="GO:0004337">
    <property type="term" value="F:(2E,6E)-farnesyl diphosphate synthase activity"/>
    <property type="evidence" value="ECO:0007669"/>
    <property type="project" value="UniProtKB-EC"/>
</dbReference>
<evidence type="ECO:0000256" key="10">
    <source>
        <dbReference type="ARBA" id="ARBA00032873"/>
    </source>
</evidence>
<dbReference type="GO" id="GO:0005737">
    <property type="term" value="C:cytoplasm"/>
    <property type="evidence" value="ECO:0007669"/>
    <property type="project" value="UniProtKB-ARBA"/>
</dbReference>
<evidence type="ECO:0000256" key="7">
    <source>
        <dbReference type="ARBA" id="ARBA00022842"/>
    </source>
</evidence>
<keyword evidence="8" id="KW-0414">Isoprene biosynthesis</keyword>
<proteinExistence type="inferred from homology"/>
<dbReference type="RefSeq" id="WP_089865007.1">
    <property type="nucleotide sequence ID" value="NZ_CP173238.1"/>
</dbReference>
<keyword evidence="7" id="KW-0460">Magnesium</keyword>
<dbReference type="GO" id="GO:0046872">
    <property type="term" value="F:metal ion binding"/>
    <property type="evidence" value="ECO:0007669"/>
    <property type="project" value="UniProtKB-KW"/>
</dbReference>
<dbReference type="PANTHER" id="PTHR43281">
    <property type="entry name" value="FARNESYL DIPHOSPHATE SYNTHASE"/>
    <property type="match status" value="1"/>
</dbReference>
<protein>
    <recommendedName>
        <fullName evidence="4">Farnesyl diphosphate synthase</fullName>
        <ecNumber evidence="3">2.5.1.10</ecNumber>
    </recommendedName>
    <alternativeName>
        <fullName evidence="10">(2E,6E)-farnesyl diphosphate synthase</fullName>
    </alternativeName>
    <alternativeName>
        <fullName evidence="9">Geranyltranstransferase</fullName>
    </alternativeName>
</protein>
<evidence type="ECO:0000256" key="6">
    <source>
        <dbReference type="ARBA" id="ARBA00022723"/>
    </source>
</evidence>
<dbReference type="AlphaFoldDB" id="A0A240A871"/>
<dbReference type="SUPFAM" id="SSF48576">
    <property type="entry name" value="Terpenoid synthases"/>
    <property type="match status" value="1"/>
</dbReference>
<evidence type="ECO:0000313" key="15">
    <source>
        <dbReference type="Proteomes" id="UP000198811"/>
    </source>
</evidence>
<comment type="catalytic activity">
    <reaction evidence="11">
        <text>isopentenyl diphosphate + (2E)-geranyl diphosphate = (2E,6E)-farnesyl diphosphate + diphosphate</text>
        <dbReference type="Rhea" id="RHEA:19361"/>
        <dbReference type="ChEBI" id="CHEBI:33019"/>
        <dbReference type="ChEBI" id="CHEBI:58057"/>
        <dbReference type="ChEBI" id="CHEBI:128769"/>
        <dbReference type="ChEBI" id="CHEBI:175763"/>
        <dbReference type="EC" id="2.5.1.10"/>
    </reaction>
</comment>
<dbReference type="STRING" id="1494.SAMN05216497_106106"/>
<dbReference type="GeneID" id="70577258"/>
<dbReference type="InterPro" id="IPR008949">
    <property type="entry name" value="Isoprenoid_synthase_dom_sf"/>
</dbReference>
<comment type="similarity">
    <text evidence="2 12">Belongs to the FPP/GGPP synthase family.</text>
</comment>
<sequence length="290" mass="32649">MDLNLYKEEIDIWLEEYFKDKGTYNKSLYEAMGYSVNIGGKRIRPILALITYKIYNKEDYKDALPMACAIEMIHTYSLIHDDLPCMDDDDLRRGKPTNHKVFGEGLAVLAGDGLLNEAFNIVLKEGLKKGERWIKAGYEIGKASGANGMIGGQVVDVLNTNKSIDIEELDYIHEKKTAALITASIMTGAILGEASEKDITVLREFGNKLGLAFQIKDDILDIESDTKKLGKTVGKDKEQNKNTFVKFYGLEKCKSMCKDLTSSCIKLLQSIDKDTKELEEITLYLLNRDF</sequence>
<evidence type="ECO:0000256" key="12">
    <source>
        <dbReference type="RuleBase" id="RU004466"/>
    </source>
</evidence>
<dbReference type="SFLD" id="SFLDS00005">
    <property type="entry name" value="Isoprenoid_Synthase_Type_I"/>
    <property type="match status" value="1"/>
</dbReference>
<evidence type="ECO:0000256" key="9">
    <source>
        <dbReference type="ARBA" id="ARBA00032380"/>
    </source>
</evidence>
<dbReference type="Proteomes" id="UP000198811">
    <property type="component" value="Unassembled WGS sequence"/>
</dbReference>
<dbReference type="InterPro" id="IPR000092">
    <property type="entry name" value="Polyprenyl_synt"/>
</dbReference>
<dbReference type="OrthoDB" id="9805316at2"/>
<gene>
    <name evidence="14" type="ORF">NCTC13028_00064</name>
    <name evidence="13" type="ORF">SAMN05216497_106106</name>
</gene>
<keyword evidence="6" id="KW-0479">Metal-binding</keyword>
<dbReference type="Pfam" id="PF00348">
    <property type="entry name" value="polyprenyl_synt"/>
    <property type="match status" value="1"/>
</dbReference>
<dbReference type="SFLD" id="SFLDG01017">
    <property type="entry name" value="Polyprenyl_Transferase_Like"/>
    <property type="match status" value="1"/>
</dbReference>
<dbReference type="InterPro" id="IPR053378">
    <property type="entry name" value="Prenyl_diphosphate_synthase"/>
</dbReference>
<evidence type="ECO:0000313" key="13">
    <source>
        <dbReference type="EMBL" id="SDL08085.1"/>
    </source>
</evidence>
<dbReference type="Proteomes" id="UP000250223">
    <property type="component" value="Unassembled WGS sequence"/>
</dbReference>
<evidence type="ECO:0000313" key="16">
    <source>
        <dbReference type="Proteomes" id="UP000250223"/>
    </source>
</evidence>
<evidence type="ECO:0000256" key="11">
    <source>
        <dbReference type="ARBA" id="ARBA00049399"/>
    </source>
</evidence>
<dbReference type="CDD" id="cd00685">
    <property type="entry name" value="Trans_IPPS_HT"/>
    <property type="match status" value="1"/>
</dbReference>
<dbReference type="EC" id="2.5.1.10" evidence="3"/>
<dbReference type="InterPro" id="IPR033749">
    <property type="entry name" value="Polyprenyl_synt_CS"/>
</dbReference>
<comment type="cofactor">
    <cofactor evidence="1">
        <name>Mg(2+)</name>
        <dbReference type="ChEBI" id="CHEBI:18420"/>
    </cofactor>
</comment>
<evidence type="ECO:0000256" key="2">
    <source>
        <dbReference type="ARBA" id="ARBA00006706"/>
    </source>
</evidence>
<dbReference type="Gene3D" id="1.10.600.10">
    <property type="entry name" value="Farnesyl Diphosphate Synthase"/>
    <property type="match status" value="1"/>
</dbReference>
<evidence type="ECO:0000256" key="3">
    <source>
        <dbReference type="ARBA" id="ARBA00012439"/>
    </source>
</evidence>
<keyword evidence="5 12" id="KW-0808">Transferase</keyword>
<dbReference type="EMBL" id="FNGL01000006">
    <property type="protein sequence ID" value="SDL08085.1"/>
    <property type="molecule type" value="Genomic_DNA"/>
</dbReference>
<evidence type="ECO:0000313" key="14">
    <source>
        <dbReference type="EMBL" id="SQB32913.1"/>
    </source>
</evidence>
<reference evidence="13 15" key="1">
    <citation type="submission" date="2016-10" db="EMBL/GenBank/DDBJ databases">
        <authorList>
            <person name="Varghese N."/>
            <person name="Submissions S."/>
        </authorList>
    </citation>
    <scope>NUCLEOTIDE SEQUENCE [LARGE SCALE GENOMIC DNA]</scope>
    <source>
        <strain evidence="13 15">NLAE-zl-C224</strain>
    </source>
</reference>
<dbReference type="NCBIfam" id="NF045485">
    <property type="entry name" value="FPPsyn"/>
    <property type="match status" value="1"/>
</dbReference>
<dbReference type="PROSITE" id="PS00444">
    <property type="entry name" value="POLYPRENYL_SYNTHASE_2"/>
    <property type="match status" value="1"/>
</dbReference>
<dbReference type="PANTHER" id="PTHR43281:SF1">
    <property type="entry name" value="FARNESYL DIPHOSPHATE SYNTHASE"/>
    <property type="match status" value="1"/>
</dbReference>
<dbReference type="EMBL" id="UAWC01000001">
    <property type="protein sequence ID" value="SQB32913.1"/>
    <property type="molecule type" value="Genomic_DNA"/>
</dbReference>
<evidence type="ECO:0000256" key="5">
    <source>
        <dbReference type="ARBA" id="ARBA00022679"/>
    </source>
</evidence>
<accession>A0A240A871</accession>
<organism evidence="14 16">
    <name type="scientific">Clostridium cochlearium</name>
    <dbReference type="NCBI Taxonomy" id="1494"/>
    <lineage>
        <taxon>Bacteria</taxon>
        <taxon>Bacillati</taxon>
        <taxon>Bacillota</taxon>
        <taxon>Clostridia</taxon>
        <taxon>Eubacteriales</taxon>
        <taxon>Clostridiaceae</taxon>
        <taxon>Clostridium</taxon>
    </lineage>
</organism>
<dbReference type="FunFam" id="1.10.600.10:FF:000001">
    <property type="entry name" value="Geranylgeranyl diphosphate synthase"/>
    <property type="match status" value="1"/>
</dbReference>